<accession>A0A495X0U3</accession>
<dbReference type="Pfam" id="PF05065">
    <property type="entry name" value="Phage_capsid"/>
    <property type="match status" value="1"/>
</dbReference>
<evidence type="ECO:0000259" key="3">
    <source>
        <dbReference type="Pfam" id="PF05065"/>
    </source>
</evidence>
<sequence>MEPEIRLAEVETELRQLHEAAGNAAFTDEQQTAWDALEAERGQLTTAIDEARAALERRREVVRSLAAVPGHVEESSPDPLGQPGSVKVPARGNPWDLNAVTRSLLDEPSRGGQELRSRAMSAVEHASGVNARSKERLTKLLETWDLEGDDEAARNGRKIAAHLVTTSSPEYMRAWTKALKTSMRTGTPDAQALSVLQRAMSLTDANGGYAVPLPVDPTLILNDDGSTNPFREIASVKTIVTDQLRTVNSTAVSFSWDGEAGEVSDDATTFANIDISVHKAQGLIPFSLEISQDYPGFTEDVRMLLADGRDNLEATAFATGTGTNQPIGIVTALAGGSYEVASDTTDTFALSDVYDLEEELPERFRRNASWVANKRIYQAMREAGGANLDDFWANLGQGQPKQLLGYNTYEASGMDGVVNATQDNRVLVFGDFRYYWIVDRLGFSLELVPHLLGTNRRPSGQRGFYAYWRVGADSVNDRAFRLLNVT</sequence>
<reference evidence="4 5" key="1">
    <citation type="submission" date="2018-10" db="EMBL/GenBank/DDBJ databases">
        <title>Sequencing the genomes of 1000 actinobacteria strains.</title>
        <authorList>
            <person name="Klenk H.-P."/>
        </authorList>
    </citation>
    <scope>NUCLEOTIDE SEQUENCE [LARGE SCALE GENOMIC DNA]</scope>
    <source>
        <strain evidence="4 5">DSM 43911</strain>
    </source>
</reference>
<proteinExistence type="predicted"/>
<feature type="domain" description="Phage capsid-like C-terminal" evidence="3">
    <location>
        <begin position="207"/>
        <end position="484"/>
    </location>
</feature>
<evidence type="ECO:0000256" key="1">
    <source>
        <dbReference type="ARBA" id="ARBA00004328"/>
    </source>
</evidence>
<gene>
    <name evidence="4" type="ORF">DFJ66_0274</name>
</gene>
<dbReference type="InterPro" id="IPR024455">
    <property type="entry name" value="Phage_capsid"/>
</dbReference>
<protein>
    <submittedName>
        <fullName evidence="4">HK97 family phage major capsid protein</fullName>
    </submittedName>
</protein>
<organism evidence="4 5">
    <name type="scientific">Saccharothrix variisporea</name>
    <dbReference type="NCBI Taxonomy" id="543527"/>
    <lineage>
        <taxon>Bacteria</taxon>
        <taxon>Bacillati</taxon>
        <taxon>Actinomycetota</taxon>
        <taxon>Actinomycetes</taxon>
        <taxon>Pseudonocardiales</taxon>
        <taxon>Pseudonocardiaceae</taxon>
        <taxon>Saccharothrix</taxon>
    </lineage>
</organism>
<dbReference type="RefSeq" id="WP_121217161.1">
    <property type="nucleotide sequence ID" value="NZ_JBIUBA010000046.1"/>
</dbReference>
<dbReference type="Proteomes" id="UP000272729">
    <property type="component" value="Unassembled WGS sequence"/>
</dbReference>
<evidence type="ECO:0000313" key="5">
    <source>
        <dbReference type="Proteomes" id="UP000272729"/>
    </source>
</evidence>
<comment type="caution">
    <text evidence="4">The sequence shown here is derived from an EMBL/GenBank/DDBJ whole genome shotgun (WGS) entry which is preliminary data.</text>
</comment>
<dbReference type="NCBIfam" id="TIGR01554">
    <property type="entry name" value="major_cap_HK97"/>
    <property type="match status" value="1"/>
</dbReference>
<comment type="subcellular location">
    <subcellularLocation>
        <location evidence="1">Virion</location>
    </subcellularLocation>
</comment>
<feature type="region of interest" description="Disordered" evidence="2">
    <location>
        <begin position="69"/>
        <end position="93"/>
    </location>
</feature>
<dbReference type="EMBL" id="RBXR01000001">
    <property type="protein sequence ID" value="RKT67106.1"/>
    <property type="molecule type" value="Genomic_DNA"/>
</dbReference>
<evidence type="ECO:0000256" key="2">
    <source>
        <dbReference type="SAM" id="MobiDB-lite"/>
    </source>
</evidence>
<dbReference type="SUPFAM" id="SSF56563">
    <property type="entry name" value="Major capsid protein gp5"/>
    <property type="match status" value="1"/>
</dbReference>
<evidence type="ECO:0000313" key="4">
    <source>
        <dbReference type="EMBL" id="RKT67106.1"/>
    </source>
</evidence>
<name>A0A495X0U3_9PSEU</name>
<keyword evidence="5" id="KW-1185">Reference proteome</keyword>
<dbReference type="InterPro" id="IPR054612">
    <property type="entry name" value="Phage_capsid-like_C"/>
</dbReference>
<dbReference type="AlphaFoldDB" id="A0A495X0U3"/>
<dbReference type="OrthoDB" id="3690431at2"/>